<dbReference type="InterPro" id="IPR005195">
    <property type="entry name" value="Glyco_hydro_65_M"/>
</dbReference>
<dbReference type="SUPFAM" id="SSF48208">
    <property type="entry name" value="Six-hairpin glycosidases"/>
    <property type="match status" value="1"/>
</dbReference>
<dbReference type="InterPro" id="IPR012341">
    <property type="entry name" value="6hp_glycosidase-like_sf"/>
</dbReference>
<evidence type="ECO:0000256" key="1">
    <source>
        <dbReference type="ARBA" id="ARBA00006768"/>
    </source>
</evidence>
<protein>
    <submittedName>
        <fullName evidence="9">Maltose phosphorylase</fullName>
        <ecNumber evidence="9">2.4.1.64</ecNumber>
        <ecNumber evidence="9">2.4.1.8</ecNumber>
    </submittedName>
</protein>
<name>A0ABD4ABA8_9BACI</name>
<dbReference type="Pfam" id="PF03633">
    <property type="entry name" value="Glyco_hydro_65C"/>
    <property type="match status" value="1"/>
</dbReference>
<evidence type="ECO:0000313" key="10">
    <source>
        <dbReference type="Proteomes" id="UP000032076"/>
    </source>
</evidence>
<evidence type="ECO:0000259" key="8">
    <source>
        <dbReference type="Pfam" id="PF03636"/>
    </source>
</evidence>
<dbReference type="EC" id="2.4.1.8" evidence="9"/>
<dbReference type="GO" id="GO:0047656">
    <property type="term" value="F:alpha,alpha-trehalose phosphorylase activity"/>
    <property type="evidence" value="ECO:0007669"/>
    <property type="project" value="UniProtKB-EC"/>
</dbReference>
<evidence type="ECO:0000259" key="7">
    <source>
        <dbReference type="Pfam" id="PF03633"/>
    </source>
</evidence>
<dbReference type="PIRSF" id="PIRSF036289">
    <property type="entry name" value="Glycosyl_hydrolase_malt_phosph"/>
    <property type="match status" value="1"/>
</dbReference>
<dbReference type="EMBL" id="JXLU01000018">
    <property type="protein sequence ID" value="KIO74008.1"/>
    <property type="molecule type" value="Genomic_DNA"/>
</dbReference>
<dbReference type="PANTHER" id="PTHR11051">
    <property type="entry name" value="GLYCOSYL HYDROLASE-RELATED"/>
    <property type="match status" value="1"/>
</dbReference>
<dbReference type="Gene3D" id="2.60.420.10">
    <property type="entry name" value="Maltose phosphorylase, domain 3"/>
    <property type="match status" value="1"/>
</dbReference>
<evidence type="ECO:0000256" key="5">
    <source>
        <dbReference type="PIRSR" id="PIRSR036289-51"/>
    </source>
</evidence>
<comment type="similarity">
    <text evidence="1">Belongs to the glycosyl hydrolase 65 family.</text>
</comment>
<dbReference type="GO" id="GO:0050082">
    <property type="term" value="F:maltose phosphorylase activity"/>
    <property type="evidence" value="ECO:0007669"/>
    <property type="project" value="UniProtKB-EC"/>
</dbReference>
<accession>A0ABD4ABA8</accession>
<dbReference type="InterPro" id="IPR017045">
    <property type="entry name" value="Malt_Pase/Glycosyl_Hdrlase"/>
</dbReference>
<dbReference type="Proteomes" id="UP000032076">
    <property type="component" value="Unassembled WGS sequence"/>
</dbReference>
<dbReference type="InterPro" id="IPR005196">
    <property type="entry name" value="Glyco_hydro_65_N"/>
</dbReference>
<keyword evidence="3 9" id="KW-0808">Transferase</keyword>
<dbReference type="RefSeq" id="WP_041902041.1">
    <property type="nucleotide sequence ID" value="NZ_JXLT01000001.1"/>
</dbReference>
<dbReference type="AlphaFoldDB" id="A0ABD4ABA8"/>
<dbReference type="InterPro" id="IPR008928">
    <property type="entry name" value="6-hairpin_glycosidase_sf"/>
</dbReference>
<feature type="active site" description="Proton donor" evidence="4">
    <location>
        <position position="498"/>
    </location>
</feature>
<evidence type="ECO:0000256" key="4">
    <source>
        <dbReference type="PIRSR" id="PIRSR036289-50"/>
    </source>
</evidence>
<evidence type="ECO:0000313" key="9">
    <source>
        <dbReference type="EMBL" id="KIO74008.1"/>
    </source>
</evidence>
<dbReference type="Gene3D" id="2.70.98.40">
    <property type="entry name" value="Glycoside hydrolase, family 65, N-terminal domain"/>
    <property type="match status" value="1"/>
</dbReference>
<proteinExistence type="inferred from homology"/>
<organism evidence="9 10">
    <name type="scientific">Caldibacillus thermoamylovorans</name>
    <dbReference type="NCBI Taxonomy" id="35841"/>
    <lineage>
        <taxon>Bacteria</taxon>
        <taxon>Bacillati</taxon>
        <taxon>Bacillota</taxon>
        <taxon>Bacilli</taxon>
        <taxon>Bacillales</taxon>
        <taxon>Bacillaceae</taxon>
        <taxon>Caldibacillus</taxon>
    </lineage>
</organism>
<evidence type="ECO:0000256" key="3">
    <source>
        <dbReference type="ARBA" id="ARBA00022679"/>
    </source>
</evidence>
<dbReference type="PANTHER" id="PTHR11051:SF8">
    <property type="entry name" value="PROTEIN-GLUCOSYLGALACTOSYLHYDROXYLYSINE GLUCOSIDASE"/>
    <property type="match status" value="1"/>
</dbReference>
<dbReference type="InterPro" id="IPR037018">
    <property type="entry name" value="GH65_N"/>
</dbReference>
<evidence type="ECO:0000256" key="2">
    <source>
        <dbReference type="ARBA" id="ARBA00022676"/>
    </source>
</evidence>
<dbReference type="EC" id="2.4.1.64" evidence="9"/>
<feature type="domain" description="Glycoside hydrolase family 65 C-terminal" evidence="7">
    <location>
        <begin position="713"/>
        <end position="772"/>
    </location>
</feature>
<dbReference type="InterPro" id="IPR005194">
    <property type="entry name" value="Glyco_hydro_65_C"/>
</dbReference>
<reference evidence="9 10" key="1">
    <citation type="submission" date="2015-01" db="EMBL/GenBank/DDBJ databases">
        <title>Draft Genome Sequences of Four Bacillus thermoamylovorans Strains, Isolated From Food Products.</title>
        <authorList>
            <person name="Krawcyk A.O."/>
            <person name="Berendsen E.M."/>
            <person name="Eijlander R.T."/>
            <person name="de Jong A."/>
            <person name="Wells-Bennik M."/>
            <person name="Kuipers O.P."/>
        </authorList>
    </citation>
    <scope>NUCLEOTIDE SEQUENCE [LARGE SCALE GENOMIC DNA]</scope>
    <source>
        <strain evidence="9 10">B4167</strain>
    </source>
</reference>
<comment type="caution">
    <text evidence="9">The sequence shown here is derived from an EMBL/GenBank/DDBJ whole genome shotgun (WGS) entry which is preliminary data.</text>
</comment>
<keyword evidence="2 9" id="KW-0328">Glycosyltransferase</keyword>
<feature type="domain" description="Glycoside hydrolase family 65 N-terminal" evidence="8">
    <location>
        <begin position="18"/>
        <end position="255"/>
    </location>
</feature>
<evidence type="ECO:0000259" key="6">
    <source>
        <dbReference type="Pfam" id="PF03632"/>
    </source>
</evidence>
<sequence>MLNYTLGKGEFEKWIISETAFSPDKLGKCESIMYLGNGYMGLRSATEEPYLKEVRNLFVNGTFNKFSEMEVSELPNLADITRIDIRVDGERFSLEFGETKDYIRQLNLKTAELTRSFTWTSPKGKLLRFTFRRFVSLDHLHLIGMKMEVESLNATVQISFDSGINAQMTNSGTQHFHEGEKRIFDKRFIQLLQKTIESNIDVVINTAHRVTVNGMETKEPTMTIDRRKVWLTYQVELNPNDKLIMEKLTTVYTSRDKEFDHEDVQLETLRKTSLQALRDSFSKGYDALFQRHVNTWKRKVWDYYKLRINSKDGYDQLALRFALYHLTVMTPAHDERMGIGAKALSGEGYKGHSFWDTEIFILPFFTFSNPKVARSLLKYRYLGLEGARKKAIENGYEGAMYPWEQAWPSDGEVTPVWGAVDIVTGKQTKIWSGFIEQHISADIAFAVYQYYLVTGDEDFLDRYGYEMIFETARFWASRLEWNEEKQEYHINDVIGPDEYKEHVNNNAFTNYMAAFNMKLAVRLYERLIENNPKRIEQLNEKIQVNQAYPMWKEKLEKIYLPQPRKEDAIIPQDDMYLQLQNIDLSKYKNSAKVGTLFEDYNLEQVNRIQVTKQADVVILLYLLEQVDAIFSNDVKEKNFHYYEPRTLHDSSLSLSTHAIIANDIGDKDLAYSLFRKATEIDLGPFMHSSDHGVHAASIGGIWQTAIFGFAGIRLKNGRLQINPKLPDQWQDIQFTMQWQGQPVTIYANHEKLIVKAERQEKLSFDVFGKEYVCTDVVDIPLQP</sequence>
<dbReference type="Gene3D" id="1.50.10.10">
    <property type="match status" value="1"/>
</dbReference>
<dbReference type="SUPFAM" id="SSF74650">
    <property type="entry name" value="Galactose mutarotase-like"/>
    <property type="match status" value="1"/>
</dbReference>
<feature type="domain" description="Glycoside hydrolase family 65 central catalytic" evidence="6">
    <location>
        <begin position="320"/>
        <end position="703"/>
    </location>
</feature>
<gene>
    <name evidence="9" type="ORF">B4167_1733</name>
</gene>
<dbReference type="Pfam" id="PF03636">
    <property type="entry name" value="Glyco_hydro_65N"/>
    <property type="match status" value="1"/>
</dbReference>
<feature type="binding site" evidence="5">
    <location>
        <begin position="612"/>
        <end position="613"/>
    </location>
    <ligand>
        <name>substrate</name>
    </ligand>
</feature>
<feature type="binding site" evidence="5">
    <location>
        <begin position="355"/>
        <end position="356"/>
    </location>
    <ligand>
        <name>substrate</name>
    </ligand>
</feature>
<dbReference type="InterPro" id="IPR011013">
    <property type="entry name" value="Gal_mutarotase_sf_dom"/>
</dbReference>
<dbReference type="Pfam" id="PF03632">
    <property type="entry name" value="Glyco_hydro_65m"/>
    <property type="match status" value="1"/>
</dbReference>